<sequence length="235" mass="25670">MPPIGELTILIPIDVSNPDPPGLEVIDALRPFEVILLGYFPVPDQAEPALIKHEYEDEASARLARIAEGRDGVTEVLVFTHDREATIDRIADQYDCDAVLTAGDTDHIEKVLVPIRGDANVERIVSVVAGLLGRSDATATFFHSALEDAEPSQGEFLLRGAVERLTEYGIDGSRVDWKLSEEGDPSQNIVAMGTAYDIVVLGETEPSLRERIIGVFLSTLIDEIEIPALIVRDVE</sequence>
<dbReference type="EMBL" id="FOYS01000004">
    <property type="protein sequence ID" value="SFR61156.1"/>
    <property type="molecule type" value="Genomic_DNA"/>
</dbReference>
<gene>
    <name evidence="1" type="ORF">SAMN04488124_2761</name>
</gene>
<dbReference type="Gene3D" id="3.40.50.12370">
    <property type="match status" value="1"/>
</dbReference>
<dbReference type="STRING" id="555875.SAMN04488124_2761"/>
<dbReference type="AlphaFoldDB" id="A0A1I6I342"/>
<dbReference type="Proteomes" id="UP000243250">
    <property type="component" value="Unassembled WGS sequence"/>
</dbReference>
<dbReference type="OrthoDB" id="282441at2157"/>
<accession>A0A1I6I342</accession>
<name>A0A1I6I342_9EURY</name>
<proteinExistence type="predicted"/>
<keyword evidence="2" id="KW-1185">Reference proteome</keyword>
<evidence type="ECO:0000313" key="2">
    <source>
        <dbReference type="Proteomes" id="UP000243250"/>
    </source>
</evidence>
<evidence type="ECO:0000313" key="1">
    <source>
        <dbReference type="EMBL" id="SFR61156.1"/>
    </source>
</evidence>
<reference evidence="2" key="1">
    <citation type="submission" date="2016-10" db="EMBL/GenBank/DDBJ databases">
        <authorList>
            <person name="Varghese N."/>
            <person name="Submissions S."/>
        </authorList>
    </citation>
    <scope>NUCLEOTIDE SEQUENCE [LARGE SCALE GENOMIC DNA]</scope>
    <source>
        <strain evidence="2">CGMCC 1.8711</strain>
    </source>
</reference>
<evidence type="ECO:0008006" key="3">
    <source>
        <dbReference type="Google" id="ProtNLM"/>
    </source>
</evidence>
<dbReference type="SUPFAM" id="SSF52402">
    <property type="entry name" value="Adenine nucleotide alpha hydrolases-like"/>
    <property type="match status" value="1"/>
</dbReference>
<protein>
    <recommendedName>
        <fullName evidence="3">Nucleotide-binding universal stress protein, UspA family</fullName>
    </recommendedName>
</protein>
<organism evidence="1 2">
    <name type="scientific">Halogeometricum limi</name>
    <dbReference type="NCBI Taxonomy" id="555875"/>
    <lineage>
        <taxon>Archaea</taxon>
        <taxon>Methanobacteriati</taxon>
        <taxon>Methanobacteriota</taxon>
        <taxon>Stenosarchaea group</taxon>
        <taxon>Halobacteria</taxon>
        <taxon>Halobacteriales</taxon>
        <taxon>Haloferacaceae</taxon>
        <taxon>Halogeometricum</taxon>
    </lineage>
</organism>
<dbReference type="RefSeq" id="WP_089881964.1">
    <property type="nucleotide sequence ID" value="NZ_FOYS01000004.1"/>
</dbReference>